<evidence type="ECO:0000256" key="1">
    <source>
        <dbReference type="ARBA" id="ARBA00007447"/>
    </source>
</evidence>
<gene>
    <name evidence="6" type="ORF">HIM_07960</name>
</gene>
<evidence type="ECO:0000313" key="6">
    <source>
        <dbReference type="EMBL" id="KJZ72601.1"/>
    </source>
</evidence>
<proteinExistence type="inferred from homology"/>
<dbReference type="EMBL" id="KQ030544">
    <property type="protein sequence ID" value="KJZ72601.1"/>
    <property type="molecule type" value="Genomic_DNA"/>
</dbReference>
<feature type="region of interest" description="Disordered" evidence="3">
    <location>
        <begin position="398"/>
        <end position="436"/>
    </location>
</feature>
<dbReference type="Pfam" id="PF00026">
    <property type="entry name" value="Asp"/>
    <property type="match status" value="1"/>
</dbReference>
<dbReference type="InterPro" id="IPR021109">
    <property type="entry name" value="Peptidase_aspartic_dom_sf"/>
</dbReference>
<dbReference type="GO" id="GO:0006508">
    <property type="term" value="P:proteolysis"/>
    <property type="evidence" value="ECO:0007669"/>
    <property type="project" value="InterPro"/>
</dbReference>
<dbReference type="Gene3D" id="2.40.70.10">
    <property type="entry name" value="Acid Proteases"/>
    <property type="match status" value="2"/>
</dbReference>
<dbReference type="Proteomes" id="UP000054481">
    <property type="component" value="Unassembled WGS sequence"/>
</dbReference>
<dbReference type="AlphaFoldDB" id="A0A0F7ZHG5"/>
<keyword evidence="2" id="KW-1015">Disulfide bond</keyword>
<feature type="signal peptide" evidence="4">
    <location>
        <begin position="1"/>
        <end position="20"/>
    </location>
</feature>
<evidence type="ECO:0000256" key="3">
    <source>
        <dbReference type="SAM" id="MobiDB-lite"/>
    </source>
</evidence>
<keyword evidence="4" id="KW-0732">Signal</keyword>
<feature type="disulfide bond" evidence="2">
    <location>
        <begin position="313"/>
        <end position="352"/>
    </location>
</feature>
<organism evidence="6 7">
    <name type="scientific">Hirsutella minnesotensis 3608</name>
    <dbReference type="NCBI Taxonomy" id="1043627"/>
    <lineage>
        <taxon>Eukaryota</taxon>
        <taxon>Fungi</taxon>
        <taxon>Dikarya</taxon>
        <taxon>Ascomycota</taxon>
        <taxon>Pezizomycotina</taxon>
        <taxon>Sordariomycetes</taxon>
        <taxon>Hypocreomycetidae</taxon>
        <taxon>Hypocreales</taxon>
        <taxon>Ophiocordycipitaceae</taxon>
        <taxon>Hirsutella</taxon>
    </lineage>
</organism>
<keyword evidence="7" id="KW-1185">Reference proteome</keyword>
<name>A0A0F7ZHG5_9HYPO</name>
<evidence type="ECO:0000256" key="2">
    <source>
        <dbReference type="PIRSR" id="PIRSR601461-2"/>
    </source>
</evidence>
<dbReference type="GO" id="GO:0004190">
    <property type="term" value="F:aspartic-type endopeptidase activity"/>
    <property type="evidence" value="ECO:0007669"/>
    <property type="project" value="InterPro"/>
</dbReference>
<dbReference type="SUPFAM" id="SSF50630">
    <property type="entry name" value="Acid proteases"/>
    <property type="match status" value="1"/>
</dbReference>
<dbReference type="InterPro" id="IPR033121">
    <property type="entry name" value="PEPTIDASE_A1"/>
</dbReference>
<reference evidence="6 7" key="1">
    <citation type="journal article" date="2014" name="Genome Biol. Evol.">
        <title>Comparative genomics and transcriptomics analyses reveal divergent lifestyle features of nematode endoparasitic fungus Hirsutella minnesotensis.</title>
        <authorList>
            <person name="Lai Y."/>
            <person name="Liu K."/>
            <person name="Zhang X."/>
            <person name="Zhang X."/>
            <person name="Li K."/>
            <person name="Wang N."/>
            <person name="Shu C."/>
            <person name="Wu Y."/>
            <person name="Wang C."/>
            <person name="Bushley K.E."/>
            <person name="Xiang M."/>
            <person name="Liu X."/>
        </authorList>
    </citation>
    <scope>NUCLEOTIDE SEQUENCE [LARGE SCALE GENOMIC DNA]</scope>
    <source>
        <strain evidence="6 7">3608</strain>
    </source>
</reference>
<dbReference type="PRINTS" id="PR00792">
    <property type="entry name" value="PEPSIN"/>
</dbReference>
<dbReference type="InterPro" id="IPR001461">
    <property type="entry name" value="Aspartic_peptidase_A1"/>
</dbReference>
<dbReference type="OrthoDB" id="771136at2759"/>
<evidence type="ECO:0000313" key="7">
    <source>
        <dbReference type="Proteomes" id="UP000054481"/>
    </source>
</evidence>
<evidence type="ECO:0000259" key="5">
    <source>
        <dbReference type="PROSITE" id="PS51767"/>
    </source>
</evidence>
<dbReference type="PANTHER" id="PTHR47966">
    <property type="entry name" value="BETA-SITE APP-CLEAVING ENZYME, ISOFORM A-RELATED"/>
    <property type="match status" value="1"/>
</dbReference>
<comment type="similarity">
    <text evidence="1">Belongs to the peptidase A1 family.</text>
</comment>
<dbReference type="PROSITE" id="PS51767">
    <property type="entry name" value="PEPTIDASE_A1"/>
    <property type="match status" value="1"/>
</dbReference>
<evidence type="ECO:0000256" key="4">
    <source>
        <dbReference type="SAM" id="SignalP"/>
    </source>
</evidence>
<feature type="domain" description="Peptidase A1" evidence="5">
    <location>
        <begin position="41"/>
        <end position="391"/>
    </location>
</feature>
<dbReference type="PANTHER" id="PTHR47966:SF65">
    <property type="entry name" value="ASPARTIC-TYPE ENDOPEPTIDASE"/>
    <property type="match status" value="1"/>
</dbReference>
<accession>A0A0F7ZHG5</accession>
<sequence length="436" mass="46296">MASVTISWLLGSLLFFVTFARELKVVEGSLQHFHGKQFGSFIPMVEIGLGGDGKQKILGQLDTGSADLVLAQKNSAACEKQQQDCQDVPKGAGSFDPDRAPGTTKLDIPFNASFVSGESFTGQFIKTGVQIGDKITQNVQLGLYSEAQQPEDTPMFPIFGTGPIGGTAAKVPYPNVPEQMKLANMTNANAYGVYMNDFRGTNGQVVFGGYDTAKFQGQLQEAPVVQNSARNGDLVIDFSSLNLVPGADSSARLANASATMQQKVDLSGGKPLPPAFLDTGSPSVILPKEMVQNLARTLGANFSDDQGMGPVDCGLARSDAVMEFGFNKDSIKIRLPLEMMLEPKAKTGSDDCMLAVLPSDGPDKDIATLGAAMMQAAYIVFDIDQKRLLMAQAKPNVTESAIKELPPVERGGTRNPQSAKTGRKGAEGLQGSSDKK</sequence>
<feature type="chain" id="PRO_5002526216" description="Peptidase A1 domain-containing protein" evidence="4">
    <location>
        <begin position="21"/>
        <end position="436"/>
    </location>
</feature>
<protein>
    <recommendedName>
        <fullName evidence="5">Peptidase A1 domain-containing protein</fullName>
    </recommendedName>
</protein>